<dbReference type="AlphaFoldDB" id="A0A835L3B3"/>
<dbReference type="PRINTS" id="PR00947">
    <property type="entry name" value="CUTICLE"/>
</dbReference>
<proteinExistence type="predicted"/>
<dbReference type="PROSITE" id="PS51155">
    <property type="entry name" value="CHIT_BIND_RR_2"/>
    <property type="match status" value="2"/>
</dbReference>
<dbReference type="InterPro" id="IPR000618">
    <property type="entry name" value="Insect_cuticle"/>
</dbReference>
<dbReference type="PANTHER" id="PTHR12236:SF76">
    <property type="entry name" value="ADULT-SPECIFIC CUTICULAR PROTEIN ACP-20-LIKE PROTEIN"/>
    <property type="match status" value="1"/>
</dbReference>
<reference evidence="5" key="1">
    <citation type="submission" date="2020-08" db="EMBL/GenBank/DDBJ databases">
        <title>Spodoptera exigua strain:BAW_Kor-Di-RS1 Genome sequencing and assembly.</title>
        <authorList>
            <person name="Kim J."/>
            <person name="Nam H.Y."/>
            <person name="Kwon M."/>
            <person name="Choi J.H."/>
            <person name="Cho S.R."/>
            <person name="Kim G.-H."/>
        </authorList>
    </citation>
    <scope>NUCLEOTIDE SEQUENCE</scope>
    <source>
        <strain evidence="5">BAW_Kor-Di-RS1</strain>
        <tissue evidence="5">Whole-body</tissue>
    </source>
</reference>
<dbReference type="Proteomes" id="UP000648187">
    <property type="component" value="Unassembled WGS sequence"/>
</dbReference>
<evidence type="ECO:0000256" key="2">
    <source>
        <dbReference type="ARBA" id="ARBA00022729"/>
    </source>
</evidence>
<sequence>MLYVGICVFSDFDGHLGMKVEQVLFVCALVGVARAGLIAAGHGALSSQSIVLGAPALAHGYGGYAAAAPAFGLGHGAVVAHAPVYRAPYAHAAAPVEVYAHPRYQFNYGVTDGHTGDQKSQWEARDGDVVKGQYSLVEPDGTVRTVNYSADDHNGFNAVVSRHGHAAHPAAHAVVAAPALGHGHHEISHGYHGGEHIVHQQPIHYVPIAVHHQAPIAVHHEAHIVFVIAVAAVCAQEHHQHGHEQGHAYSSQSIIRHDISHGHEDSHGSHEIGQGYHGDSHGNHEISHGYHGDSQGHHEISHGYHGGEHIVHQQPIHYVPIAVHHQAPIAVHHEAPVAVHHAAPIAVHHEAPISVHHEAPAVHHVESAHHEKEHHHGEHHVDYYAHPKYEYEYKIEDPHTGDNKYQHESRDGENVKGVYSLHDSDGSIRTVEYTADKHNGFNAVVKTETKHGHEHQYHQ</sequence>
<dbReference type="InterPro" id="IPR031311">
    <property type="entry name" value="CHIT_BIND_RR_consensus"/>
</dbReference>
<keyword evidence="1 3" id="KW-0193">Cuticle</keyword>
<feature type="compositionally biased region" description="Basic and acidic residues" evidence="4">
    <location>
        <begin position="260"/>
        <end position="270"/>
    </location>
</feature>
<feature type="region of interest" description="Disordered" evidence="4">
    <location>
        <begin position="260"/>
        <end position="303"/>
    </location>
</feature>
<dbReference type="PANTHER" id="PTHR12236">
    <property type="entry name" value="STRUCTURAL CONTITUENT OF CUTICLE"/>
    <property type="match status" value="1"/>
</dbReference>
<keyword evidence="2" id="KW-0732">Signal</keyword>
<feature type="compositionally biased region" description="Basic and acidic residues" evidence="4">
    <location>
        <begin position="278"/>
        <end position="303"/>
    </location>
</feature>
<gene>
    <name evidence="5" type="ORF">HW555_007825</name>
</gene>
<dbReference type="GO" id="GO:0042302">
    <property type="term" value="F:structural constituent of cuticle"/>
    <property type="evidence" value="ECO:0007669"/>
    <property type="project" value="UniProtKB-UniRule"/>
</dbReference>
<evidence type="ECO:0000313" key="5">
    <source>
        <dbReference type="EMBL" id="KAF9414212.1"/>
    </source>
</evidence>
<keyword evidence="6" id="KW-1185">Reference proteome</keyword>
<organism evidence="5 6">
    <name type="scientific">Spodoptera exigua</name>
    <name type="common">Beet armyworm</name>
    <name type="synonym">Noctua fulgens</name>
    <dbReference type="NCBI Taxonomy" id="7107"/>
    <lineage>
        <taxon>Eukaryota</taxon>
        <taxon>Metazoa</taxon>
        <taxon>Ecdysozoa</taxon>
        <taxon>Arthropoda</taxon>
        <taxon>Hexapoda</taxon>
        <taxon>Insecta</taxon>
        <taxon>Pterygota</taxon>
        <taxon>Neoptera</taxon>
        <taxon>Endopterygota</taxon>
        <taxon>Lepidoptera</taxon>
        <taxon>Glossata</taxon>
        <taxon>Ditrysia</taxon>
        <taxon>Noctuoidea</taxon>
        <taxon>Noctuidae</taxon>
        <taxon>Amphipyrinae</taxon>
        <taxon>Spodoptera</taxon>
    </lineage>
</organism>
<evidence type="ECO:0000256" key="4">
    <source>
        <dbReference type="SAM" id="MobiDB-lite"/>
    </source>
</evidence>
<dbReference type="Pfam" id="PF00379">
    <property type="entry name" value="Chitin_bind_4"/>
    <property type="match status" value="2"/>
</dbReference>
<dbReference type="GO" id="GO:0005615">
    <property type="term" value="C:extracellular space"/>
    <property type="evidence" value="ECO:0007669"/>
    <property type="project" value="TreeGrafter"/>
</dbReference>
<accession>A0A835L3B3</accession>
<dbReference type="GO" id="GO:0031012">
    <property type="term" value="C:extracellular matrix"/>
    <property type="evidence" value="ECO:0007669"/>
    <property type="project" value="TreeGrafter"/>
</dbReference>
<dbReference type="EMBL" id="JACKWZ010000139">
    <property type="protein sequence ID" value="KAF9414212.1"/>
    <property type="molecule type" value="Genomic_DNA"/>
</dbReference>
<evidence type="ECO:0000256" key="3">
    <source>
        <dbReference type="PROSITE-ProRule" id="PRU00497"/>
    </source>
</evidence>
<name>A0A835L3B3_SPOEX</name>
<protein>
    <recommendedName>
        <fullName evidence="7">Cuticular protein RR-2</fullName>
    </recommendedName>
</protein>
<comment type="caution">
    <text evidence="5">The sequence shown here is derived from an EMBL/GenBank/DDBJ whole genome shotgun (WGS) entry which is preliminary data.</text>
</comment>
<evidence type="ECO:0000313" key="6">
    <source>
        <dbReference type="Proteomes" id="UP000648187"/>
    </source>
</evidence>
<dbReference type="PROSITE" id="PS00233">
    <property type="entry name" value="CHIT_BIND_RR_1"/>
    <property type="match status" value="2"/>
</dbReference>
<evidence type="ECO:0000256" key="1">
    <source>
        <dbReference type="ARBA" id="ARBA00022460"/>
    </source>
</evidence>
<dbReference type="InterPro" id="IPR051217">
    <property type="entry name" value="Insect_Cuticle_Struc_Prot"/>
</dbReference>
<evidence type="ECO:0008006" key="7">
    <source>
        <dbReference type="Google" id="ProtNLM"/>
    </source>
</evidence>